<proteinExistence type="predicted"/>
<dbReference type="Proteomes" id="UP000187465">
    <property type="component" value="Unassembled WGS sequence"/>
</dbReference>
<name>A0A1R0X1U4_9BACL</name>
<accession>A0A1R0X1U4</accession>
<evidence type="ECO:0008006" key="3">
    <source>
        <dbReference type="Google" id="ProtNLM"/>
    </source>
</evidence>
<comment type="caution">
    <text evidence="1">The sequence shown here is derived from an EMBL/GenBank/DDBJ whole genome shotgun (WGS) entry which is preliminary data.</text>
</comment>
<dbReference type="RefSeq" id="WP_076179543.1">
    <property type="nucleotide sequence ID" value="NZ_MKQP01000040.1"/>
</dbReference>
<dbReference type="Gene3D" id="2.60.120.260">
    <property type="entry name" value="Galactose-binding domain-like"/>
    <property type="match status" value="4"/>
</dbReference>
<dbReference type="AlphaFoldDB" id="A0A1R0X1U4"/>
<evidence type="ECO:0000313" key="1">
    <source>
        <dbReference type="EMBL" id="OMD26779.1"/>
    </source>
</evidence>
<sequence>MITIHNFIILELRVLKKITLLIFLFVIISDFPQKTYANEYFYDKNGRLESVKSFNNAVDFYYDSNGNLMRKKSNGNLIRNGSFEISDTSSATANYWNTYSGPGFQQPKGEIEVITVASGKQSQKIITNGVGGLYQDIQVSEDTSYELNGQIYLSNMLNGTVMLRVDYYNVSGNLISGETLTEIGVQNVWTTIGGAIRTPKETIMARIHFHLASSSGGTLLIDMVSMQKSTYGNLLANGDFESSQMNGVGDGWGKYGAFGEYQLISSNVTSGAQSQKLTMTNIGGLYQDIAVSGNTLYDLNGRINISSLSNGKVQLIVNYFDISGKTLGGEDLAEVSVLNTWTTTGGTIETPVGARIARIHIQVTSSSGGTVLVDMVSMKKSIDGNMVANGDFEASQIGGVADGWGKYGASGVYQLISSTVTSGKQSQRLTMTGSGGLYQDIAVSGNTLYDLNGRINISSLQNGAVQLIVDYFDRSGKAISGVTLSEISALNVWTTVGGTINTPIGAVIARIHVHIASSSGGTFVVDMVNFKKSTDGSMLANGDFEASQIGGVADGWGKYGAYGDYQLTTSTVASGTQAQKIVMTGVGGIYQEVAVIAESSYTLSGLINIINLPSGKVKSIVNYYDVSGRLISGVTLADVKALNIWTTVRETLKPPVGAVTARVHFHIDSSSGATFVVDNVTFKKS</sequence>
<reference evidence="1 2" key="1">
    <citation type="submission" date="2016-10" db="EMBL/GenBank/DDBJ databases">
        <title>Paenibacillus species isolates.</title>
        <authorList>
            <person name="Beno S.M."/>
        </authorList>
    </citation>
    <scope>NUCLEOTIDE SEQUENCE [LARGE SCALE GENOMIC DNA]</scope>
    <source>
        <strain evidence="1 2">FSL H7-0604</strain>
    </source>
</reference>
<organism evidence="1 2">
    <name type="scientific">Paenibacillus odorifer</name>
    <dbReference type="NCBI Taxonomy" id="189426"/>
    <lineage>
        <taxon>Bacteria</taxon>
        <taxon>Bacillati</taxon>
        <taxon>Bacillota</taxon>
        <taxon>Bacilli</taxon>
        <taxon>Bacillales</taxon>
        <taxon>Paenibacillaceae</taxon>
        <taxon>Paenibacillus</taxon>
    </lineage>
</organism>
<dbReference type="EMBL" id="MKQP01000040">
    <property type="protein sequence ID" value="OMD26779.1"/>
    <property type="molecule type" value="Genomic_DNA"/>
</dbReference>
<evidence type="ECO:0000313" key="2">
    <source>
        <dbReference type="Proteomes" id="UP000187465"/>
    </source>
</evidence>
<gene>
    <name evidence="1" type="ORF">BJP51_26675</name>
</gene>
<protein>
    <recommendedName>
        <fullName evidence="3">CBM-cenC domain-containing protein</fullName>
    </recommendedName>
</protein>